<dbReference type="EMBL" id="JASPKZ010007822">
    <property type="protein sequence ID" value="KAJ9582154.1"/>
    <property type="molecule type" value="Genomic_DNA"/>
</dbReference>
<protein>
    <submittedName>
        <fullName evidence="1">Uncharacterized protein</fullName>
    </submittedName>
</protein>
<sequence length="62" mass="6909">SVDGVLQLLVQNCGKMPLFLSLALSNNARRSAASFPAIPQCNVYILRFLLYNLGLIFINRLQ</sequence>
<gene>
    <name evidence="1" type="ORF">L9F63_003496</name>
</gene>
<name>A0AAD7ZK15_DIPPU</name>
<evidence type="ECO:0000313" key="2">
    <source>
        <dbReference type="Proteomes" id="UP001233999"/>
    </source>
</evidence>
<reference evidence="1" key="1">
    <citation type="journal article" date="2023" name="IScience">
        <title>Live-bearing cockroach genome reveals convergent evolutionary mechanisms linked to viviparity in insects and beyond.</title>
        <authorList>
            <person name="Fouks B."/>
            <person name="Harrison M.C."/>
            <person name="Mikhailova A.A."/>
            <person name="Marchal E."/>
            <person name="English S."/>
            <person name="Carruthers M."/>
            <person name="Jennings E.C."/>
            <person name="Chiamaka E.L."/>
            <person name="Frigard R.A."/>
            <person name="Pippel M."/>
            <person name="Attardo G.M."/>
            <person name="Benoit J.B."/>
            <person name="Bornberg-Bauer E."/>
            <person name="Tobe S.S."/>
        </authorList>
    </citation>
    <scope>NUCLEOTIDE SEQUENCE</scope>
    <source>
        <strain evidence="1">Stay&amp;Tobe</strain>
    </source>
</reference>
<dbReference type="Proteomes" id="UP001233999">
    <property type="component" value="Unassembled WGS sequence"/>
</dbReference>
<feature type="non-terminal residue" evidence="1">
    <location>
        <position position="62"/>
    </location>
</feature>
<organism evidence="1 2">
    <name type="scientific">Diploptera punctata</name>
    <name type="common">Pacific beetle cockroach</name>
    <dbReference type="NCBI Taxonomy" id="6984"/>
    <lineage>
        <taxon>Eukaryota</taxon>
        <taxon>Metazoa</taxon>
        <taxon>Ecdysozoa</taxon>
        <taxon>Arthropoda</taxon>
        <taxon>Hexapoda</taxon>
        <taxon>Insecta</taxon>
        <taxon>Pterygota</taxon>
        <taxon>Neoptera</taxon>
        <taxon>Polyneoptera</taxon>
        <taxon>Dictyoptera</taxon>
        <taxon>Blattodea</taxon>
        <taxon>Blaberoidea</taxon>
        <taxon>Blaberidae</taxon>
        <taxon>Diplopterinae</taxon>
        <taxon>Diploptera</taxon>
    </lineage>
</organism>
<dbReference type="AlphaFoldDB" id="A0AAD7ZK15"/>
<feature type="non-terminal residue" evidence="1">
    <location>
        <position position="1"/>
    </location>
</feature>
<proteinExistence type="predicted"/>
<accession>A0AAD7ZK15</accession>
<evidence type="ECO:0000313" key="1">
    <source>
        <dbReference type="EMBL" id="KAJ9582154.1"/>
    </source>
</evidence>
<comment type="caution">
    <text evidence="1">The sequence shown here is derived from an EMBL/GenBank/DDBJ whole genome shotgun (WGS) entry which is preliminary data.</text>
</comment>
<keyword evidence="2" id="KW-1185">Reference proteome</keyword>
<reference evidence="1" key="2">
    <citation type="submission" date="2023-05" db="EMBL/GenBank/DDBJ databases">
        <authorList>
            <person name="Fouks B."/>
        </authorList>
    </citation>
    <scope>NUCLEOTIDE SEQUENCE</scope>
    <source>
        <strain evidence="1">Stay&amp;Tobe</strain>
        <tissue evidence="1">Testes</tissue>
    </source>
</reference>